<reference evidence="3" key="1">
    <citation type="submission" date="2022-11" db="EMBL/GenBank/DDBJ databases">
        <title>Centuries of genome instability and evolution in soft-shell clam transmissible cancer (bioRxiv).</title>
        <authorList>
            <person name="Hart S.F.M."/>
            <person name="Yonemitsu M.A."/>
            <person name="Giersch R.M."/>
            <person name="Beal B.F."/>
            <person name="Arriagada G."/>
            <person name="Davis B.W."/>
            <person name="Ostrander E.A."/>
            <person name="Goff S.P."/>
            <person name="Metzger M.J."/>
        </authorList>
    </citation>
    <scope>NUCLEOTIDE SEQUENCE</scope>
    <source>
        <strain evidence="3">MELC-2E11</strain>
        <tissue evidence="3">Siphon/mantle</tissue>
    </source>
</reference>
<keyword evidence="2" id="KW-0732">Signal</keyword>
<feature type="compositionally biased region" description="Basic and acidic residues" evidence="1">
    <location>
        <begin position="92"/>
        <end position="112"/>
    </location>
</feature>
<sequence length="190" mass="21350">MDTLLIFSVVMLTTVFFISDVGGVSLNAPAIRQQYKDTKKAIMKERKKNLKNANIKRRMDQRVTADDGTQPGVAGQKSVDEVAAATAEANAELDRPTEQKRQSEEQAKKIRERARGQMRCALSHLLSLLSNTQRHLSVILRPTQGLTSLICAGLRLPISHQLFHIDVRYLERGCLCVELQGLVVRLQRQM</sequence>
<name>A0ABY7GB99_MYAAR</name>
<feature type="signal peptide" evidence="2">
    <location>
        <begin position="1"/>
        <end position="23"/>
    </location>
</feature>
<keyword evidence="4" id="KW-1185">Reference proteome</keyword>
<evidence type="ECO:0000313" key="3">
    <source>
        <dbReference type="EMBL" id="WAR30639.1"/>
    </source>
</evidence>
<feature type="chain" id="PRO_5045111417" evidence="2">
    <location>
        <begin position="24"/>
        <end position="190"/>
    </location>
</feature>
<feature type="region of interest" description="Disordered" evidence="1">
    <location>
        <begin position="57"/>
        <end position="112"/>
    </location>
</feature>
<gene>
    <name evidence="3" type="ORF">MAR_033181</name>
</gene>
<evidence type="ECO:0000256" key="1">
    <source>
        <dbReference type="SAM" id="MobiDB-lite"/>
    </source>
</evidence>
<dbReference type="EMBL" id="CP111028">
    <property type="protein sequence ID" value="WAR30639.1"/>
    <property type="molecule type" value="Genomic_DNA"/>
</dbReference>
<organism evidence="3 4">
    <name type="scientific">Mya arenaria</name>
    <name type="common">Soft-shell clam</name>
    <dbReference type="NCBI Taxonomy" id="6604"/>
    <lineage>
        <taxon>Eukaryota</taxon>
        <taxon>Metazoa</taxon>
        <taxon>Spiralia</taxon>
        <taxon>Lophotrochozoa</taxon>
        <taxon>Mollusca</taxon>
        <taxon>Bivalvia</taxon>
        <taxon>Autobranchia</taxon>
        <taxon>Heteroconchia</taxon>
        <taxon>Euheterodonta</taxon>
        <taxon>Imparidentia</taxon>
        <taxon>Neoheterodontei</taxon>
        <taxon>Myida</taxon>
        <taxon>Myoidea</taxon>
        <taxon>Myidae</taxon>
        <taxon>Mya</taxon>
    </lineage>
</organism>
<accession>A0ABY7GB99</accession>
<protein>
    <submittedName>
        <fullName evidence="3">Uncharacterized protein</fullName>
    </submittedName>
</protein>
<proteinExistence type="predicted"/>
<feature type="compositionally biased region" description="Low complexity" evidence="1">
    <location>
        <begin position="81"/>
        <end position="90"/>
    </location>
</feature>
<evidence type="ECO:0000256" key="2">
    <source>
        <dbReference type="SAM" id="SignalP"/>
    </source>
</evidence>
<dbReference type="Proteomes" id="UP001164746">
    <property type="component" value="Chromosome 17"/>
</dbReference>
<evidence type="ECO:0000313" key="4">
    <source>
        <dbReference type="Proteomes" id="UP001164746"/>
    </source>
</evidence>